<evidence type="ECO:0000259" key="3">
    <source>
        <dbReference type="PROSITE" id="PS51387"/>
    </source>
</evidence>
<dbReference type="Pfam" id="PF01565">
    <property type="entry name" value="FAD_binding_4"/>
    <property type="match status" value="1"/>
</dbReference>
<dbReference type="InterPro" id="IPR036318">
    <property type="entry name" value="FAD-bd_PCMH-like_sf"/>
</dbReference>
<comment type="similarity">
    <text evidence="1">Belongs to the oxygen-dependent FAD-linked oxidoreductase family.</text>
</comment>
<dbReference type="InterPro" id="IPR006094">
    <property type="entry name" value="Oxid_FAD_bind_N"/>
</dbReference>
<dbReference type="Pfam" id="PF08031">
    <property type="entry name" value="BBE"/>
    <property type="match status" value="1"/>
</dbReference>
<protein>
    <recommendedName>
        <fullName evidence="3">FAD-binding PCMH-type domain-containing protein</fullName>
    </recommendedName>
</protein>
<dbReference type="SUPFAM" id="SSF56176">
    <property type="entry name" value="FAD-binding/transporter-associated domain-like"/>
    <property type="match status" value="1"/>
</dbReference>
<dbReference type="InterPro" id="IPR016169">
    <property type="entry name" value="FAD-bd_PCMH_sub2"/>
</dbReference>
<dbReference type="InterPro" id="IPR050432">
    <property type="entry name" value="FAD-linked_Oxidoreductases_BP"/>
</dbReference>
<name>A0A9P4QYJ0_9PLEO</name>
<comment type="caution">
    <text evidence="4">The sequence shown here is derived from an EMBL/GenBank/DDBJ whole genome shotgun (WGS) entry which is preliminary data.</text>
</comment>
<dbReference type="EMBL" id="ML996159">
    <property type="protein sequence ID" value="KAF2733568.1"/>
    <property type="molecule type" value="Genomic_DNA"/>
</dbReference>
<dbReference type="Gene3D" id="3.30.465.10">
    <property type="match status" value="2"/>
</dbReference>
<dbReference type="InterPro" id="IPR012951">
    <property type="entry name" value="BBE"/>
</dbReference>
<sequence length="677" mass="74167">MTPEREPLMSEKTAGLEAAERIEQWTASDDVTRPTEARSSRTPWTNQVVTVAFCLAALCLPIAIYKSSLFSGLWASSPLHSSQQPINADAQLASNYTCIPGQSCWPSTTQWSAFNQSIGGNLKVTVPWAAPCYAGSTSKECQSIGSTYMDGISRTGQYGSMEFLDWEACGVSSCILNSFQPTSPVSGQCSLGRLSTYYVEATKAEDISTTLNFVREHGIRISIKNTGHDYFGRSNSANSLAVWTHNMKDTKYHKTFQPQGCKTQYENVGEIGAGVQAHEAWEFFDPLGMHVTVGAVESVGLAGGFGQGGGHGPLGPSYGLMVDQAIEFDLVTADGQLRTINECTDPDLFWAMRGGGGSTYGILTSYKFQLHPAVPLQVYSFEAYFPMPERDLDITESKVHRDIIRALAQNQTIFANNGIAGYNFILPDHIITLQVVPITDAAAFKNITSQWHDFLTAYPGLNITESKYYTFDKFADWHAFTESPSISRNGPVGLGLAEAGRFIPKKLFSTPTEIESLVNAVVTAMQFSYTNRGGGSAQLYATGPVNHPDNSKTGVNPMWRDAMWEVIMGGIWTSNLAPAVRTQIQNTISASIQPLKAITPGGGCYLNEGDWTEENWQQTFFGSNYNRLLEVKKKYDPTGLFNCWKCVGWTGYDDPMYSCYTQSKKVPNPTIPLGPVG</sequence>
<reference evidence="4" key="1">
    <citation type="journal article" date="2020" name="Stud. Mycol.">
        <title>101 Dothideomycetes genomes: a test case for predicting lifestyles and emergence of pathogens.</title>
        <authorList>
            <person name="Haridas S."/>
            <person name="Albert R."/>
            <person name="Binder M."/>
            <person name="Bloem J."/>
            <person name="Labutti K."/>
            <person name="Salamov A."/>
            <person name="Andreopoulos B."/>
            <person name="Baker S."/>
            <person name="Barry K."/>
            <person name="Bills G."/>
            <person name="Bluhm B."/>
            <person name="Cannon C."/>
            <person name="Castanera R."/>
            <person name="Culley D."/>
            <person name="Daum C."/>
            <person name="Ezra D."/>
            <person name="Gonzalez J."/>
            <person name="Henrissat B."/>
            <person name="Kuo A."/>
            <person name="Liang C."/>
            <person name="Lipzen A."/>
            <person name="Lutzoni F."/>
            <person name="Magnuson J."/>
            <person name="Mondo S."/>
            <person name="Nolan M."/>
            <person name="Ohm R."/>
            <person name="Pangilinan J."/>
            <person name="Park H.-J."/>
            <person name="Ramirez L."/>
            <person name="Alfaro M."/>
            <person name="Sun H."/>
            <person name="Tritt A."/>
            <person name="Yoshinaga Y."/>
            <person name="Zwiers L.-H."/>
            <person name="Turgeon B."/>
            <person name="Goodwin S."/>
            <person name="Spatafora J."/>
            <person name="Crous P."/>
            <person name="Grigoriev I."/>
        </authorList>
    </citation>
    <scope>NUCLEOTIDE SEQUENCE</scope>
    <source>
        <strain evidence="4">CBS 125425</strain>
    </source>
</reference>
<dbReference type="PANTHER" id="PTHR13878:SF91">
    <property type="entry name" value="FAD BINDING DOMAIN PROTEIN (AFU_ORTHOLOGUE AFUA_6G12070)-RELATED"/>
    <property type="match status" value="1"/>
</dbReference>
<gene>
    <name evidence="4" type="ORF">EJ04DRAFT_553251</name>
</gene>
<evidence type="ECO:0000256" key="1">
    <source>
        <dbReference type="ARBA" id="ARBA00005466"/>
    </source>
</evidence>
<keyword evidence="2" id="KW-0560">Oxidoreductase</keyword>
<dbReference type="Proteomes" id="UP000799444">
    <property type="component" value="Unassembled WGS sequence"/>
</dbReference>
<organism evidence="4 5">
    <name type="scientific">Polyplosphaeria fusca</name>
    <dbReference type="NCBI Taxonomy" id="682080"/>
    <lineage>
        <taxon>Eukaryota</taxon>
        <taxon>Fungi</taxon>
        <taxon>Dikarya</taxon>
        <taxon>Ascomycota</taxon>
        <taxon>Pezizomycotina</taxon>
        <taxon>Dothideomycetes</taxon>
        <taxon>Pleosporomycetidae</taxon>
        <taxon>Pleosporales</taxon>
        <taxon>Tetraplosphaeriaceae</taxon>
        <taxon>Polyplosphaeria</taxon>
    </lineage>
</organism>
<dbReference type="InterPro" id="IPR016166">
    <property type="entry name" value="FAD-bd_PCMH"/>
</dbReference>
<dbReference type="GO" id="GO:0016491">
    <property type="term" value="F:oxidoreductase activity"/>
    <property type="evidence" value="ECO:0007669"/>
    <property type="project" value="UniProtKB-KW"/>
</dbReference>
<evidence type="ECO:0000256" key="2">
    <source>
        <dbReference type="ARBA" id="ARBA00023002"/>
    </source>
</evidence>
<dbReference type="OrthoDB" id="9983560at2759"/>
<keyword evidence="5" id="KW-1185">Reference proteome</keyword>
<dbReference type="PROSITE" id="PS51387">
    <property type="entry name" value="FAD_PCMH"/>
    <property type="match status" value="1"/>
</dbReference>
<accession>A0A9P4QYJ0</accession>
<dbReference type="AlphaFoldDB" id="A0A9P4QYJ0"/>
<dbReference type="GO" id="GO:0071949">
    <property type="term" value="F:FAD binding"/>
    <property type="evidence" value="ECO:0007669"/>
    <property type="project" value="InterPro"/>
</dbReference>
<dbReference type="PANTHER" id="PTHR13878">
    <property type="entry name" value="GULONOLACTONE OXIDASE"/>
    <property type="match status" value="1"/>
</dbReference>
<feature type="domain" description="FAD-binding PCMH-type" evidence="3">
    <location>
        <begin position="191"/>
        <end position="373"/>
    </location>
</feature>
<proteinExistence type="inferred from homology"/>
<evidence type="ECO:0000313" key="5">
    <source>
        <dbReference type="Proteomes" id="UP000799444"/>
    </source>
</evidence>
<evidence type="ECO:0000313" key="4">
    <source>
        <dbReference type="EMBL" id="KAF2733568.1"/>
    </source>
</evidence>